<dbReference type="InterPro" id="IPR050688">
    <property type="entry name" value="Zinc_finger/UBP_domain"/>
</dbReference>
<feature type="domain" description="C2H2-type" evidence="14">
    <location>
        <begin position="953"/>
        <end position="974"/>
    </location>
</feature>
<dbReference type="SMART" id="SM00355">
    <property type="entry name" value="ZnF_C2H2"/>
    <property type="match status" value="7"/>
</dbReference>
<feature type="region of interest" description="Disordered" evidence="13">
    <location>
        <begin position="264"/>
        <end position="301"/>
    </location>
</feature>
<evidence type="ECO:0000256" key="5">
    <source>
        <dbReference type="ARBA" id="ARBA00022771"/>
    </source>
</evidence>
<feature type="compositionally biased region" description="Low complexity" evidence="13">
    <location>
        <begin position="154"/>
        <end position="170"/>
    </location>
</feature>
<comment type="function">
    <text evidence="9">Has a broad role in development, specifically in the genetic pathway SynMuvB that negatively regulates specification of the vulval cell fate. Required for fem-3 3'-UTR-mediated repression in the regulation of the sperm/oocyte switch. Acts by regulating the translation of fem-3 mRNA, by binding to its 3'-UTR.</text>
</comment>
<keyword evidence="6" id="KW-0221">Differentiation</keyword>
<dbReference type="OrthoDB" id="6110130at2759"/>
<dbReference type="EMBL" id="CVRI01000058">
    <property type="protein sequence ID" value="CRL02925.1"/>
    <property type="molecule type" value="Genomic_DNA"/>
</dbReference>
<evidence type="ECO:0000259" key="14">
    <source>
        <dbReference type="PROSITE" id="PS00028"/>
    </source>
</evidence>
<evidence type="ECO:0000256" key="12">
    <source>
        <dbReference type="ARBA" id="ARBA00080128"/>
    </source>
</evidence>
<feature type="compositionally biased region" description="Low complexity" evidence="13">
    <location>
        <begin position="272"/>
        <end position="301"/>
    </location>
</feature>
<feature type="compositionally biased region" description="Basic residues" evidence="13">
    <location>
        <begin position="409"/>
        <end position="421"/>
    </location>
</feature>
<dbReference type="GO" id="GO:0030154">
    <property type="term" value="P:cell differentiation"/>
    <property type="evidence" value="ECO:0007669"/>
    <property type="project" value="UniProtKB-KW"/>
</dbReference>
<feature type="compositionally biased region" description="Low complexity" evidence="13">
    <location>
        <begin position="986"/>
        <end position="996"/>
    </location>
</feature>
<dbReference type="PANTHER" id="PTHR24403:SF106">
    <property type="entry name" value="PR_SET DOMAIN 13"/>
    <property type="match status" value="1"/>
</dbReference>
<feature type="domain" description="C2H2-type" evidence="14">
    <location>
        <begin position="842"/>
        <end position="863"/>
    </location>
</feature>
<feature type="compositionally biased region" description="Basic and acidic residues" evidence="13">
    <location>
        <begin position="1019"/>
        <end position="1029"/>
    </location>
</feature>
<keyword evidence="2" id="KW-0217">Developmental protein</keyword>
<evidence type="ECO:0000256" key="1">
    <source>
        <dbReference type="ARBA" id="ARBA00004123"/>
    </source>
</evidence>
<evidence type="ECO:0000256" key="13">
    <source>
        <dbReference type="SAM" id="MobiDB-lite"/>
    </source>
</evidence>
<evidence type="ECO:0000313" key="16">
    <source>
        <dbReference type="Proteomes" id="UP000183832"/>
    </source>
</evidence>
<keyword evidence="4" id="KW-0677">Repeat</keyword>
<evidence type="ECO:0000256" key="10">
    <source>
        <dbReference type="ARBA" id="ARBA00061755"/>
    </source>
</evidence>
<dbReference type="InterPro" id="IPR013087">
    <property type="entry name" value="Znf_C2H2_type"/>
</dbReference>
<dbReference type="STRING" id="568069.A0A1J1IRQ8"/>
<keyword evidence="8" id="KW-0539">Nucleus</keyword>
<evidence type="ECO:0000256" key="11">
    <source>
        <dbReference type="ARBA" id="ARBA00071730"/>
    </source>
</evidence>
<dbReference type="FunFam" id="3.30.160.60:FF:001612">
    <property type="entry name" value="MEP-1, isoform A"/>
    <property type="match status" value="1"/>
</dbReference>
<evidence type="ECO:0000256" key="7">
    <source>
        <dbReference type="ARBA" id="ARBA00022833"/>
    </source>
</evidence>
<protein>
    <recommendedName>
        <fullName evidence="11">MOG interacting and ectopic P-granules protein 1</fullName>
    </recommendedName>
    <alternativeName>
        <fullName evidence="12">Nuclear zinc finger protein</fullName>
    </alternativeName>
</protein>
<dbReference type="PROSITE" id="PS00028">
    <property type="entry name" value="ZINC_FINGER_C2H2_1"/>
    <property type="match status" value="3"/>
</dbReference>
<feature type="compositionally biased region" description="Polar residues" evidence="13">
    <location>
        <begin position="796"/>
        <end position="821"/>
    </location>
</feature>
<dbReference type="PANTHER" id="PTHR24403">
    <property type="entry name" value="ZINC FINGER PROTEIN"/>
    <property type="match status" value="1"/>
</dbReference>
<dbReference type="Proteomes" id="UP000183832">
    <property type="component" value="Unassembled WGS sequence"/>
</dbReference>
<dbReference type="GO" id="GO:0045944">
    <property type="term" value="P:positive regulation of transcription by RNA polymerase II"/>
    <property type="evidence" value="ECO:0007669"/>
    <property type="project" value="TreeGrafter"/>
</dbReference>
<dbReference type="AlphaFoldDB" id="A0A1J1IRQ8"/>
<comment type="subunit">
    <text evidence="10">Interacts with hda-1, let-418, lin-1, mog-1, mog-4, mog-5, mog-6, pie-1 and unc-98.</text>
</comment>
<evidence type="ECO:0000256" key="8">
    <source>
        <dbReference type="ARBA" id="ARBA00023242"/>
    </source>
</evidence>
<evidence type="ECO:0000256" key="4">
    <source>
        <dbReference type="ARBA" id="ARBA00022737"/>
    </source>
</evidence>
<feature type="compositionally biased region" description="Basic and acidic residues" evidence="13">
    <location>
        <begin position="373"/>
        <end position="384"/>
    </location>
</feature>
<evidence type="ECO:0000256" key="3">
    <source>
        <dbReference type="ARBA" id="ARBA00022723"/>
    </source>
</evidence>
<feature type="compositionally biased region" description="Acidic residues" evidence="13">
    <location>
        <begin position="130"/>
        <end position="141"/>
    </location>
</feature>
<evidence type="ECO:0000313" key="15">
    <source>
        <dbReference type="EMBL" id="CRL02925.1"/>
    </source>
</evidence>
<keyword evidence="7" id="KW-0862">Zinc</keyword>
<feature type="region of interest" description="Disordered" evidence="13">
    <location>
        <begin position="796"/>
        <end position="833"/>
    </location>
</feature>
<accession>A0A1J1IRQ8</accession>
<evidence type="ECO:0000256" key="6">
    <source>
        <dbReference type="ARBA" id="ARBA00022782"/>
    </source>
</evidence>
<feature type="region of interest" description="Disordered" evidence="13">
    <location>
        <begin position="718"/>
        <end position="739"/>
    </location>
</feature>
<feature type="compositionally biased region" description="Polar residues" evidence="13">
    <location>
        <begin position="388"/>
        <end position="401"/>
    </location>
</feature>
<keyword evidence="3" id="KW-0479">Metal-binding</keyword>
<feature type="region of interest" description="Disordered" evidence="13">
    <location>
        <begin position="372"/>
        <end position="445"/>
    </location>
</feature>
<sequence length="1049" mass="115949">MGEVGNTVAEEPKAAQLKMNGELNGNHVDDQDEVMEVDTTPIDNKKILKDGENEPEVVAETNGNKDKNVIDGNNIVNGDNQVISKPEEITVPGLAEISEDGTMDSEKDALELPDDSNNKMDTNPVVLSDSSDDDSGTEDDGNSSSTSKFRSAERSAAVSESEGISNGGISTNHSKIDDDDDDKPVSIHSDSDEKDDCIMIDDLSKKRSDVSATTSVEPSPRRVRKSSMHAMTDFDDDIEEIVEDPLEMDANPAKRIKLSGTTITSVDLSRPSSSSSASSAYPVNLTMTNNRSSSSSTSQALNLTTKSGNSLLNPFATQVTSSSSSSSNATLLPNLTDDMFVLEAPSFIVPYIYEKPPTISLKTLVNEISKTITHRDSEKRRVDDETSGAESELNNQKSTESSDIDDRNKKAKDKNKSRRRGVTNGDESWDEYNTSTDDEASDGEKRTKVLIKESHADIESIKTHIISPDTISQSIIGENKNDSYFESPLGKFFMTIGVNMVQEYVQSDLLRQQKRRREKEGKAPSAVTQMAINSLQKSLEVSKENNAPFKHRMKRCDFCPFKTESELVLSQHYEIPHFKNNIYKCNYCEYESRPVHDILYHMEAIHNIKGRLEKPLSYHQCPNCPFEDNGKSKMVRHEAACAKKYKPEVNLCPPMDWEPPAKIPRIKAKHGLVGAATAYQAMALQQQQRVAQANAVAANINSLQRNNTAVMAAAAMKRGRQQNVTKQQRNTNPIRNSDQNYSKMNASLLQSNYQLAAATLAAANTQFLQQVVAQKLAMLNPAAAVAGNQMFMPNNIANNSSKKGSTPSISITPLPRQQQPQAGIKPGQSPNASGAKPQFVICEICDGYIKDLDQLRNHMQWIHKVKIHPKMIYNRPPLNCQKCQYRFFTDQGLERHLLGSHGLVTSSMQEAANNGKDAGRCPVCGKVFQWKLLNHVSRDHNMTLKPAHLSYKCTVCTATFGMYKLFENHVYSAHSTVAKKDNKNKSSTSTSSSSSSGNSLLKPLRINDEITIIPQPTKRSNDIESHIIGERGLQLSSKDEGQKTLPNYK</sequence>
<name>A0A1J1IRQ8_9DIPT</name>
<keyword evidence="5" id="KW-0863">Zinc-finger</keyword>
<evidence type="ECO:0000256" key="2">
    <source>
        <dbReference type="ARBA" id="ARBA00022473"/>
    </source>
</evidence>
<reference evidence="15 16" key="1">
    <citation type="submission" date="2015-04" db="EMBL/GenBank/DDBJ databases">
        <authorList>
            <person name="Syromyatnikov M.Y."/>
            <person name="Popov V.N."/>
        </authorList>
    </citation>
    <scope>NUCLEOTIDE SEQUENCE [LARGE SCALE GENOMIC DNA]</scope>
</reference>
<feature type="region of interest" description="Disordered" evidence="13">
    <location>
        <begin position="976"/>
        <end position="1049"/>
    </location>
</feature>
<comment type="subcellular location">
    <subcellularLocation>
        <location evidence="1">Nucleus</location>
    </subcellularLocation>
</comment>
<feature type="compositionally biased region" description="Polar residues" evidence="13">
    <location>
        <begin position="721"/>
        <end position="739"/>
    </location>
</feature>
<evidence type="ECO:0000256" key="9">
    <source>
        <dbReference type="ARBA" id="ARBA00060356"/>
    </source>
</evidence>
<proteinExistence type="predicted"/>
<organism evidence="15 16">
    <name type="scientific">Clunio marinus</name>
    <dbReference type="NCBI Taxonomy" id="568069"/>
    <lineage>
        <taxon>Eukaryota</taxon>
        <taxon>Metazoa</taxon>
        <taxon>Ecdysozoa</taxon>
        <taxon>Arthropoda</taxon>
        <taxon>Hexapoda</taxon>
        <taxon>Insecta</taxon>
        <taxon>Pterygota</taxon>
        <taxon>Neoptera</taxon>
        <taxon>Endopterygota</taxon>
        <taxon>Diptera</taxon>
        <taxon>Nematocera</taxon>
        <taxon>Chironomoidea</taxon>
        <taxon>Chironomidae</taxon>
        <taxon>Clunio</taxon>
    </lineage>
</organism>
<keyword evidence="16" id="KW-1185">Reference proteome</keyword>
<dbReference type="Gene3D" id="3.30.160.60">
    <property type="entry name" value="Classic Zinc Finger"/>
    <property type="match status" value="3"/>
</dbReference>
<dbReference type="GO" id="GO:0005634">
    <property type="term" value="C:nucleus"/>
    <property type="evidence" value="ECO:0007669"/>
    <property type="project" value="UniProtKB-SubCell"/>
</dbReference>
<gene>
    <name evidence="15" type="ORF">CLUMA_CG015758</name>
</gene>
<feature type="domain" description="C2H2-type" evidence="14">
    <location>
        <begin position="880"/>
        <end position="901"/>
    </location>
</feature>
<dbReference type="GO" id="GO:0008270">
    <property type="term" value="F:zinc ion binding"/>
    <property type="evidence" value="ECO:0007669"/>
    <property type="project" value="UniProtKB-KW"/>
</dbReference>
<feature type="region of interest" description="Disordered" evidence="13">
    <location>
        <begin position="78"/>
        <end position="231"/>
    </location>
</feature>